<dbReference type="Gene3D" id="3.30.420.10">
    <property type="entry name" value="Ribonuclease H-like superfamily/Ribonuclease H"/>
    <property type="match status" value="1"/>
</dbReference>
<dbReference type="Proteomes" id="UP000828236">
    <property type="component" value="Unassembled WGS sequence"/>
</dbReference>
<dbReference type="Pfam" id="PF00078">
    <property type="entry name" value="RVT_1"/>
    <property type="match status" value="1"/>
</dbReference>
<dbReference type="InterPro" id="IPR012337">
    <property type="entry name" value="RNaseH-like_sf"/>
</dbReference>
<evidence type="ECO:0000259" key="3">
    <source>
        <dbReference type="PROSITE" id="PS50158"/>
    </source>
</evidence>
<dbReference type="Gene3D" id="3.30.70.270">
    <property type="match status" value="1"/>
</dbReference>
<dbReference type="InterPro" id="IPR001878">
    <property type="entry name" value="Znf_CCHC"/>
</dbReference>
<dbReference type="CDD" id="cd00303">
    <property type="entry name" value="retropepsin_like"/>
    <property type="match status" value="1"/>
</dbReference>
<keyword evidence="1" id="KW-0862">Zinc</keyword>
<dbReference type="InterPro" id="IPR005312">
    <property type="entry name" value="DUF1759"/>
</dbReference>
<dbReference type="InterPro" id="IPR036397">
    <property type="entry name" value="RNaseH_sf"/>
</dbReference>
<dbReference type="SUPFAM" id="SSF53098">
    <property type="entry name" value="Ribonuclease H-like"/>
    <property type="match status" value="1"/>
</dbReference>
<evidence type="ECO:0000259" key="4">
    <source>
        <dbReference type="PROSITE" id="PS50994"/>
    </source>
</evidence>
<dbReference type="InterPro" id="IPR021109">
    <property type="entry name" value="Peptidase_aspartic_dom_sf"/>
</dbReference>
<gene>
    <name evidence="5" type="ORF">HUG17_8918</name>
</gene>
<dbReference type="GO" id="GO:0015074">
    <property type="term" value="P:DNA integration"/>
    <property type="evidence" value="ECO:0007669"/>
    <property type="project" value="InterPro"/>
</dbReference>
<dbReference type="InterPro" id="IPR040676">
    <property type="entry name" value="DUF5641"/>
</dbReference>
<keyword evidence="1" id="KW-0863">Zinc-finger</keyword>
<dbReference type="GO" id="GO:0008270">
    <property type="term" value="F:zinc ion binding"/>
    <property type="evidence" value="ECO:0007669"/>
    <property type="project" value="UniProtKB-KW"/>
</dbReference>
<dbReference type="Pfam" id="PF03564">
    <property type="entry name" value="DUF1759"/>
    <property type="match status" value="1"/>
</dbReference>
<dbReference type="Gene3D" id="1.10.340.70">
    <property type="match status" value="1"/>
</dbReference>
<sequence>MFPTLQSDYEETMSDLENLGYEDDTIDGLNKLVEELPGTISLLYELQAKLNAVDIGTHNPLGSINTTPVNERRQEVPDVSRSNSPIIQDIPFDAVSRTTDMHPSFNAPIYNGFGGDNGPIINTFSSQEHGQLHLNAPVSPLLRLSNPHSHQVHSNYHDHHQQPEPAIMNNAYDPYQQHQSQITNNNPYHVHPNNNPYHVHPNNNPNHAYPYNNPNHVYPNNNSRIKVKAEEIPKFDGTAENWPDFKNAILELVINNVEIPSQSSKFRRLMNVLPIQAQARIRGQNSNPNFQQILNILDTFYGSPALVLKELTQKIHSLPFLRFDSPSSIYTKYHEMMVIIKGIRLNEGDSRTIIGHILGKMDLDNRRRAFQNLNSSVSPHTITLDHLENYFSTITATDLLINQVANVGFNRYQQSNDYKFNYKNNRQTEQKKSLLTSTNSDSSSNNKPKCIFCDQYHYHIQCPVPYNEKILVLNREKRCYRCAGKGHGTRECIKHLKCNKCSGNHQSYLCRDSASNNQQPSNQSSNQQPSNQHSNRQPSNQTIPKTLIASEEQPCTSSSISNDASVISALANSGGVSQYLQTLTTNINNIKTRVIFDSGSEISFISNILVNKLNLPKFKNEPIRVNGYGGQRGRYIGHYYTILSIPDRDGVMNEFKLIVDDTVTQFKFDVIPLAVRNHINEMLKINFNDEDIQVDILFGNNDKNRLKILVADQQYNNSLIVGKTSLGYIVHGQSGNHRSNIVACLTENHDPPIDLMINPEDLHAMRQFIDNFVKKNIMYDSENRVYRIKFPFIDNHVINPNFNNAKRLLISKTSSLSEIEYKDYNNLIKELENNKIVESCDIQANEGYHMPHSVVCRKGSSEKTTTKKRLVFNASNGNNNLNQAIFKGVTTWCLPRSLLQFRLKQIAIVADIKAAFHNICIQSDHQKYVKFLWHDKEKEKILCYKFLRLPFGLTSSPFVLNVVINHHIGKYKDKFPAIVSAIHSNLYVDDLVHSVNNEDEAVEFHSISSTIFKEASMELRKWQCSHPGIDKSWSDGLGEDKVLGMIWNKKEDTVQISFPIIQFSSDITKRSLLTTLASIYDPMGLILPSSIKLKFFISELWERKIEWDDLLSPQLHRRANKILIDLHKLKNFQLPRKLFNMISTEYDLIIFCDSSNKAIGVAVYLSNGVEAKYIFGKSKMLKPRKIVTGELLALSAGANLADALKSMITINKTILVSDSKANVDRLSTDINKFPQCVAIHLYNIRAKIDAIHWIAGVQNPSDTLTRGISSEQLSDVHNLDRQILQEIYDKSHQFSSLTIKIENPLTINIDVNQSLSYNEWIQLIQQHINNENDDPLTVLIKLNQQKFLSDLDHFPNTFVDQFGVIRCITRLDNSDLDYDCKNPIFIPNCCFLLSLLFEIHEKVGHGSEYRTMTEFRETYYTPKLRQKAKKVISRCNICRINRAKPLTVPDGIPPASRVTRSVPFNTTGVDMFEVRHPNKLYGLLFTCFVTRAIHLEPVDNASASEVLKALRNFAALRNCPSEIFSDNGTNFKKLGKLLNQCLDQIKLEWHFITPYSPHRGGIWESLIKTTKRAMKSIVWKKDLDSENFRTTLYEISAIVNSRPIADINGSILTPNKLIYGTEIRKPPQPPSKSDVKMDLLTEWRSKQRNVNAAWKVWRDLYLKQLKQFQRNSSKYEQVKIGDRVLVRDHYRNREKWPVGEVVETIPDNRGIIRTYRIQIGNDKITRCNRDIFPLEEGSVCSQNITLRSL</sequence>
<dbReference type="InterPro" id="IPR001584">
    <property type="entry name" value="Integrase_cat-core"/>
</dbReference>
<dbReference type="InterPro" id="IPR024650">
    <property type="entry name" value="Peptidase_A2B"/>
</dbReference>
<organism evidence="5">
    <name type="scientific">Dermatophagoides farinae</name>
    <name type="common">American house dust mite</name>
    <dbReference type="NCBI Taxonomy" id="6954"/>
    <lineage>
        <taxon>Eukaryota</taxon>
        <taxon>Metazoa</taxon>
        <taxon>Ecdysozoa</taxon>
        <taxon>Arthropoda</taxon>
        <taxon>Chelicerata</taxon>
        <taxon>Arachnida</taxon>
        <taxon>Acari</taxon>
        <taxon>Acariformes</taxon>
        <taxon>Sarcoptiformes</taxon>
        <taxon>Astigmata</taxon>
        <taxon>Psoroptidia</taxon>
        <taxon>Analgoidea</taxon>
        <taxon>Pyroglyphidae</taxon>
        <taxon>Dermatophagoidinae</taxon>
        <taxon>Dermatophagoides</taxon>
    </lineage>
</organism>
<dbReference type="PROSITE" id="PS50994">
    <property type="entry name" value="INTEGRASE"/>
    <property type="match status" value="1"/>
</dbReference>
<keyword evidence="1" id="KW-0479">Metal-binding</keyword>
<feature type="domain" description="Integrase catalytic" evidence="4">
    <location>
        <begin position="1459"/>
        <end position="1622"/>
    </location>
</feature>
<feature type="compositionally biased region" description="Low complexity" evidence="2">
    <location>
        <begin position="515"/>
        <end position="540"/>
    </location>
</feature>
<feature type="domain" description="CCHC-type" evidence="3">
    <location>
        <begin position="478"/>
        <end position="492"/>
    </location>
</feature>
<comment type="caution">
    <text evidence="5">The sequence shown here is derived from an EMBL/GenBank/DDBJ whole genome shotgun (WGS) entry which is preliminary data.</text>
</comment>
<dbReference type="InterPro" id="IPR008042">
    <property type="entry name" value="Retrotrans_Pao"/>
</dbReference>
<dbReference type="Pfam" id="PF05380">
    <property type="entry name" value="Peptidase_A17"/>
    <property type="match status" value="1"/>
</dbReference>
<dbReference type="InterPro" id="IPR043128">
    <property type="entry name" value="Rev_trsase/Diguanyl_cyclase"/>
</dbReference>
<reference evidence="5" key="1">
    <citation type="submission" date="2020-06" db="EMBL/GenBank/DDBJ databases">
        <authorList>
            <person name="Ji K."/>
            <person name="Li J."/>
        </authorList>
    </citation>
    <scope>NUCLEOTIDE SEQUENCE</scope>
    <source>
        <strain evidence="5">JKM2019</strain>
        <tissue evidence="5">Whole body</tissue>
    </source>
</reference>
<dbReference type="GO" id="GO:0003676">
    <property type="term" value="F:nucleic acid binding"/>
    <property type="evidence" value="ECO:0007669"/>
    <property type="project" value="InterPro"/>
</dbReference>
<accession>A0A9D4NSK6</accession>
<proteinExistence type="predicted"/>
<dbReference type="GO" id="GO:0042575">
    <property type="term" value="C:DNA polymerase complex"/>
    <property type="evidence" value="ECO:0007669"/>
    <property type="project" value="UniProtKB-ARBA"/>
</dbReference>
<protein>
    <submittedName>
        <fullName evidence="5">Uncharacterized protein</fullName>
    </submittedName>
</protein>
<dbReference type="PROSITE" id="PS50158">
    <property type="entry name" value="ZF_CCHC"/>
    <property type="match status" value="1"/>
</dbReference>
<dbReference type="Gene3D" id="3.10.10.10">
    <property type="entry name" value="HIV Type 1 Reverse Transcriptase, subunit A, domain 1"/>
    <property type="match status" value="1"/>
</dbReference>
<dbReference type="PANTHER" id="PTHR47331">
    <property type="entry name" value="PHD-TYPE DOMAIN-CONTAINING PROTEIN"/>
    <property type="match status" value="1"/>
</dbReference>
<dbReference type="InterPro" id="IPR000477">
    <property type="entry name" value="RT_dom"/>
</dbReference>
<evidence type="ECO:0000256" key="1">
    <source>
        <dbReference type="PROSITE-ProRule" id="PRU00047"/>
    </source>
</evidence>
<dbReference type="Pfam" id="PF12384">
    <property type="entry name" value="Peptidase_A2B"/>
    <property type="match status" value="1"/>
</dbReference>
<dbReference type="InterPro" id="IPR043502">
    <property type="entry name" value="DNA/RNA_pol_sf"/>
</dbReference>
<evidence type="ECO:0000256" key="2">
    <source>
        <dbReference type="SAM" id="MobiDB-lite"/>
    </source>
</evidence>
<evidence type="ECO:0000313" key="5">
    <source>
        <dbReference type="EMBL" id="KAH7637814.1"/>
    </source>
</evidence>
<dbReference type="Pfam" id="PF18701">
    <property type="entry name" value="DUF5641"/>
    <property type="match status" value="1"/>
</dbReference>
<dbReference type="GO" id="GO:0071897">
    <property type="term" value="P:DNA biosynthetic process"/>
    <property type="evidence" value="ECO:0007669"/>
    <property type="project" value="UniProtKB-ARBA"/>
</dbReference>
<dbReference type="Gene3D" id="2.40.70.10">
    <property type="entry name" value="Acid Proteases"/>
    <property type="match status" value="1"/>
</dbReference>
<dbReference type="EMBL" id="SDOV01000008">
    <property type="protein sequence ID" value="KAH7637814.1"/>
    <property type="molecule type" value="Genomic_DNA"/>
</dbReference>
<reference evidence="5" key="2">
    <citation type="journal article" date="2021" name="World Allergy Organ. J.">
        <title>Chromosome-level assembly of Dermatophagoides farinae genome and transcriptome reveals two novel allergens Der f 37 and Der f 39.</title>
        <authorList>
            <person name="Chen J."/>
            <person name="Cai Z."/>
            <person name="Fan D."/>
            <person name="Hu J."/>
            <person name="Hou Y."/>
            <person name="He Y."/>
            <person name="Zhang Z."/>
            <person name="Zhao Z."/>
            <person name="Gao P."/>
            <person name="Hu W."/>
            <person name="Sun J."/>
            <person name="Li J."/>
            <person name="Ji K."/>
        </authorList>
    </citation>
    <scope>NUCLEOTIDE SEQUENCE</scope>
    <source>
        <strain evidence="5">JKM2019</strain>
    </source>
</reference>
<dbReference type="PANTHER" id="PTHR47331:SF5">
    <property type="entry name" value="RIBONUCLEASE H"/>
    <property type="match status" value="1"/>
</dbReference>
<dbReference type="SUPFAM" id="SSF50630">
    <property type="entry name" value="Acid proteases"/>
    <property type="match status" value="1"/>
</dbReference>
<dbReference type="SUPFAM" id="SSF56672">
    <property type="entry name" value="DNA/RNA polymerases"/>
    <property type="match status" value="1"/>
</dbReference>
<dbReference type="Pfam" id="PF17921">
    <property type="entry name" value="Integrase_H2C2"/>
    <property type="match status" value="1"/>
</dbReference>
<name>A0A9D4NSK6_DERFA</name>
<feature type="region of interest" description="Disordered" evidence="2">
    <location>
        <begin position="512"/>
        <end position="540"/>
    </location>
</feature>
<dbReference type="InterPro" id="IPR041588">
    <property type="entry name" value="Integrase_H2C2"/>
</dbReference>